<comment type="caution">
    <text evidence="6">The sequence shown here is derived from an EMBL/GenBank/DDBJ whole genome shotgun (WGS) entry which is preliminary data.</text>
</comment>
<feature type="domain" description="Peptide methionine sulphoxide reductase MsrA" evidence="5">
    <location>
        <begin position="96"/>
        <end position="236"/>
    </location>
</feature>
<dbReference type="EC" id="1.8.4.11" evidence="2"/>
<dbReference type="GO" id="GO:0008113">
    <property type="term" value="F:peptide-methionine (S)-S-oxide reductase activity"/>
    <property type="evidence" value="ECO:0007669"/>
    <property type="project" value="UniProtKB-EC"/>
</dbReference>
<dbReference type="AlphaFoldDB" id="A0A830H434"/>
<evidence type="ECO:0000313" key="7">
    <source>
        <dbReference type="Proteomes" id="UP000660262"/>
    </source>
</evidence>
<dbReference type="InterPro" id="IPR036509">
    <property type="entry name" value="Met_Sox_Rdtase_MsrA_sf"/>
</dbReference>
<dbReference type="SUPFAM" id="SSF55068">
    <property type="entry name" value="Peptide methionine sulfoxide reductase"/>
    <property type="match status" value="1"/>
</dbReference>
<name>A0A830H434_9CHLO</name>
<gene>
    <name evidence="6" type="ORF">PPROV_000055100</name>
</gene>
<dbReference type="NCBIfam" id="TIGR00401">
    <property type="entry name" value="msrA"/>
    <property type="match status" value="1"/>
</dbReference>
<dbReference type="PANTHER" id="PTHR43774">
    <property type="entry name" value="PEPTIDE METHIONINE SULFOXIDE REDUCTASE"/>
    <property type="match status" value="1"/>
</dbReference>
<keyword evidence="7" id="KW-1185">Reference proteome</keyword>
<dbReference type="EMBL" id="BNJQ01000002">
    <property type="protein sequence ID" value="GHP01794.1"/>
    <property type="molecule type" value="Genomic_DNA"/>
</dbReference>
<keyword evidence="3" id="KW-0560">Oxidoreductase</keyword>
<sequence>MSSLGASALRARALPLPLPFVRLPKVTALSRRRVWVCARADLEDKQVERPWWKFIIREDTHAPLRPAPNEVANPEIHAPPLPPTNEQEDGNELTRITFSAGCFWCVQADVDDIKATKKSRVGYTGGAVEQPSYADVATDKTGHVEAVEVLVDSSFDEYLDIVLRDVVDTKDGRGQGANRGWRYRPCIFYHDDAQKVQAEAAVLRAGAGAERNVRVRPASTFYEAEAEHQNYYERNDPGEDEGMPTWMGAFMEDPIDDNPFR</sequence>
<evidence type="ECO:0000256" key="1">
    <source>
        <dbReference type="ARBA" id="ARBA00005591"/>
    </source>
</evidence>
<evidence type="ECO:0000313" key="6">
    <source>
        <dbReference type="EMBL" id="GHP01794.1"/>
    </source>
</evidence>
<comment type="similarity">
    <text evidence="1">Belongs to the MsrA Met sulfoxide reductase family.</text>
</comment>
<organism evidence="6 7">
    <name type="scientific">Pycnococcus provasolii</name>
    <dbReference type="NCBI Taxonomy" id="41880"/>
    <lineage>
        <taxon>Eukaryota</taxon>
        <taxon>Viridiplantae</taxon>
        <taxon>Chlorophyta</taxon>
        <taxon>Pseudoscourfieldiophyceae</taxon>
        <taxon>Pseudoscourfieldiales</taxon>
        <taxon>Pycnococcaceae</taxon>
        <taxon>Pycnococcus</taxon>
    </lineage>
</organism>
<accession>A0A830H434</accession>
<proteinExistence type="inferred from homology"/>
<reference evidence="6" key="1">
    <citation type="submission" date="2020-10" db="EMBL/GenBank/DDBJ databases">
        <title>Unveiling of a novel bifunctional photoreceptor, Dualchrome1, isolated from a cosmopolitan green alga.</title>
        <authorList>
            <person name="Suzuki S."/>
            <person name="Kawachi M."/>
        </authorList>
    </citation>
    <scope>NUCLEOTIDE SEQUENCE</scope>
    <source>
        <strain evidence="6">NIES 2893</strain>
    </source>
</reference>
<dbReference type="Proteomes" id="UP000660262">
    <property type="component" value="Unassembled WGS sequence"/>
</dbReference>
<protein>
    <recommendedName>
        <fullName evidence="2">peptide-methionine (S)-S-oxide reductase</fullName>
        <ecNumber evidence="2">1.8.4.11</ecNumber>
    </recommendedName>
    <alternativeName>
        <fullName evidence="4">Peptide-methionine (S)-S-oxide reductase</fullName>
    </alternativeName>
</protein>
<evidence type="ECO:0000256" key="2">
    <source>
        <dbReference type="ARBA" id="ARBA00012502"/>
    </source>
</evidence>
<dbReference type="Pfam" id="PF01625">
    <property type="entry name" value="PMSR"/>
    <property type="match status" value="1"/>
</dbReference>
<dbReference type="Gene3D" id="3.30.1060.10">
    <property type="entry name" value="Peptide methionine sulphoxide reductase MsrA"/>
    <property type="match status" value="1"/>
</dbReference>
<evidence type="ECO:0000256" key="4">
    <source>
        <dbReference type="ARBA" id="ARBA00030643"/>
    </source>
</evidence>
<dbReference type="OrthoDB" id="77405at2759"/>
<dbReference type="InterPro" id="IPR002569">
    <property type="entry name" value="Met_Sox_Rdtase_MsrA_dom"/>
</dbReference>
<evidence type="ECO:0000259" key="5">
    <source>
        <dbReference type="Pfam" id="PF01625"/>
    </source>
</evidence>
<dbReference type="HAMAP" id="MF_01401">
    <property type="entry name" value="MsrA"/>
    <property type="match status" value="1"/>
</dbReference>
<evidence type="ECO:0000256" key="3">
    <source>
        <dbReference type="ARBA" id="ARBA00023002"/>
    </source>
</evidence>
<dbReference type="PANTHER" id="PTHR43774:SF1">
    <property type="entry name" value="PEPTIDE METHIONINE SULFOXIDE REDUCTASE MSRA 2"/>
    <property type="match status" value="1"/>
</dbReference>